<comment type="cofactor">
    <cofactor evidence="13">
        <name>Mg(2+)</name>
        <dbReference type="ChEBI" id="CHEBI:18420"/>
    </cofactor>
    <text evidence="13">Binds 2 Mg(2+) ion per subunit.</text>
</comment>
<evidence type="ECO:0000256" key="4">
    <source>
        <dbReference type="ARBA" id="ARBA00022723"/>
    </source>
</evidence>
<comment type="similarity">
    <text evidence="1 13">Belongs to the RuvC family.</text>
</comment>
<keyword evidence="9 13" id="KW-0238">DNA-binding</keyword>
<evidence type="ECO:0000256" key="10">
    <source>
        <dbReference type="ARBA" id="ARBA00023172"/>
    </source>
</evidence>
<keyword evidence="2 13" id="KW-0963">Cytoplasm</keyword>
<evidence type="ECO:0000256" key="2">
    <source>
        <dbReference type="ARBA" id="ARBA00022490"/>
    </source>
</evidence>
<evidence type="ECO:0000256" key="12">
    <source>
        <dbReference type="ARBA" id="ARBA00029354"/>
    </source>
</evidence>
<evidence type="ECO:0000256" key="8">
    <source>
        <dbReference type="ARBA" id="ARBA00022842"/>
    </source>
</evidence>
<evidence type="ECO:0000256" key="6">
    <source>
        <dbReference type="ARBA" id="ARBA00022763"/>
    </source>
</evidence>
<evidence type="ECO:0000256" key="9">
    <source>
        <dbReference type="ARBA" id="ARBA00023125"/>
    </source>
</evidence>
<comment type="catalytic activity">
    <reaction evidence="12 13">
        <text>Endonucleolytic cleavage at a junction such as a reciprocal single-stranded crossover between two homologous DNA duplexes (Holliday junction).</text>
        <dbReference type="EC" id="3.1.21.10"/>
    </reaction>
</comment>
<dbReference type="NCBIfam" id="NF000711">
    <property type="entry name" value="PRK00039.2-1"/>
    <property type="match status" value="1"/>
</dbReference>
<feature type="binding site" evidence="13">
    <location>
        <position position="139"/>
    </location>
    <ligand>
        <name>Mg(2+)</name>
        <dbReference type="ChEBI" id="CHEBI:18420"/>
        <label>1</label>
    </ligand>
</feature>
<keyword evidence="10 13" id="KW-0233">DNA recombination</keyword>
<sequence>MRIIGIDPGSRITGYGIIDKQGSGIGFVTCGTIRTGTEKDFSRRLLIIFDGLSEVMEQHKPEVAAVEDLFSAHNVRSALKLGQARGAVVTAAMKQGLSVHDYTPRVVKQAVAGYGHAEKGQVQHMVRTLLGLNGAPSSDAADALAVAICHANHMDRL</sequence>
<comment type="function">
    <text evidence="13">The RuvA-RuvB-RuvC complex processes Holliday junction (HJ) DNA during genetic recombination and DNA repair. Endonuclease that resolves HJ intermediates. Cleaves cruciform DNA by making single-stranded nicks across the HJ at symmetrical positions within the homologous arms, yielding a 5'-phosphate and a 3'-hydroxyl group; requires a central core of homology in the junction. The consensus cleavage sequence is 5'-(A/T)TT(C/G)-3'. Cleavage occurs on the 3'-side of the TT dinucleotide at the point of strand exchange. HJ branch migration catalyzed by RuvA-RuvB allows RuvC to scan DNA until it finds its consensus sequence, where it cleaves and resolves the cruciform DNA.</text>
</comment>
<keyword evidence="6 13" id="KW-0227">DNA damage</keyword>
<dbReference type="InterPro" id="IPR012337">
    <property type="entry name" value="RNaseH-like_sf"/>
</dbReference>
<keyword evidence="4 13" id="KW-0479">Metal-binding</keyword>
<feature type="binding site" evidence="13">
    <location>
        <position position="67"/>
    </location>
    <ligand>
        <name>Mg(2+)</name>
        <dbReference type="ChEBI" id="CHEBI:18420"/>
        <label>2</label>
    </ligand>
</feature>
<dbReference type="GO" id="GO:0008821">
    <property type="term" value="F:crossover junction DNA endonuclease activity"/>
    <property type="evidence" value="ECO:0007669"/>
    <property type="project" value="UniProtKB-UniRule"/>
</dbReference>
<name>A0A3S3SS73_9BACT</name>
<dbReference type="HAMAP" id="MF_00034">
    <property type="entry name" value="RuvC"/>
    <property type="match status" value="1"/>
</dbReference>
<dbReference type="SUPFAM" id="SSF53098">
    <property type="entry name" value="Ribonuclease H-like"/>
    <property type="match status" value="1"/>
</dbReference>
<evidence type="ECO:0000313" key="16">
    <source>
        <dbReference type="Proteomes" id="UP000286862"/>
    </source>
</evidence>
<dbReference type="GO" id="GO:0006281">
    <property type="term" value="P:DNA repair"/>
    <property type="evidence" value="ECO:0007669"/>
    <property type="project" value="UniProtKB-UniRule"/>
</dbReference>
<evidence type="ECO:0000256" key="5">
    <source>
        <dbReference type="ARBA" id="ARBA00022759"/>
    </source>
</evidence>
<keyword evidence="8 13" id="KW-0460">Magnesium</keyword>
<dbReference type="Pfam" id="PF02075">
    <property type="entry name" value="RuvC"/>
    <property type="match status" value="1"/>
</dbReference>
<feature type="active site" evidence="13">
    <location>
        <position position="67"/>
    </location>
</feature>
<dbReference type="InterPro" id="IPR036397">
    <property type="entry name" value="RNaseH_sf"/>
</dbReference>
<comment type="subunit">
    <text evidence="13">Homodimer which binds Holliday junction (HJ) DNA. The HJ becomes 2-fold symmetrical on binding to RuvC with unstacked arms; it has a different conformation from HJ DNA in complex with RuvA. In the full resolvosome a probable DNA-RuvA(4)-RuvB(12)-RuvC(2) complex forms which resolves the HJ.</text>
</comment>
<feature type="active site" evidence="13">
    <location>
        <position position="7"/>
    </location>
</feature>
<dbReference type="EC" id="3.1.21.10" evidence="13 14"/>
<keyword evidence="7 13" id="KW-0378">Hydrolase</keyword>
<feature type="active site" evidence="13">
    <location>
        <position position="139"/>
    </location>
</feature>
<comment type="caution">
    <text evidence="15">The sequence shown here is derived from an EMBL/GenBank/DDBJ whole genome shotgun (WGS) entry which is preliminary data.</text>
</comment>
<dbReference type="PRINTS" id="PR00696">
    <property type="entry name" value="RSOLVASERUVC"/>
</dbReference>
<evidence type="ECO:0000256" key="11">
    <source>
        <dbReference type="ARBA" id="ARBA00023204"/>
    </source>
</evidence>
<dbReference type="FunFam" id="3.30.420.10:FF:000002">
    <property type="entry name" value="Crossover junction endodeoxyribonuclease RuvC"/>
    <property type="match status" value="1"/>
</dbReference>
<dbReference type="GO" id="GO:0000287">
    <property type="term" value="F:magnesium ion binding"/>
    <property type="evidence" value="ECO:0007669"/>
    <property type="project" value="UniProtKB-UniRule"/>
</dbReference>
<evidence type="ECO:0000256" key="3">
    <source>
        <dbReference type="ARBA" id="ARBA00022722"/>
    </source>
</evidence>
<dbReference type="GO" id="GO:0048476">
    <property type="term" value="C:Holliday junction resolvase complex"/>
    <property type="evidence" value="ECO:0007669"/>
    <property type="project" value="UniProtKB-UniRule"/>
</dbReference>
<feature type="binding site" evidence="13">
    <location>
        <position position="7"/>
    </location>
    <ligand>
        <name>Mg(2+)</name>
        <dbReference type="ChEBI" id="CHEBI:18420"/>
        <label>1</label>
    </ligand>
</feature>
<protein>
    <recommendedName>
        <fullName evidence="13 14">Crossover junction endodeoxyribonuclease RuvC</fullName>
        <ecNumber evidence="13 14">3.1.21.10</ecNumber>
    </recommendedName>
    <alternativeName>
        <fullName evidence="13">Holliday junction nuclease RuvC</fullName>
    </alternativeName>
    <alternativeName>
        <fullName evidence="13">Holliday junction resolvase RuvC</fullName>
    </alternativeName>
</protein>
<evidence type="ECO:0000256" key="14">
    <source>
        <dbReference type="NCBIfam" id="TIGR00228"/>
    </source>
</evidence>
<comment type="subcellular location">
    <subcellularLocation>
        <location evidence="13">Cytoplasm</location>
    </subcellularLocation>
</comment>
<dbReference type="Gene3D" id="3.30.420.10">
    <property type="entry name" value="Ribonuclease H-like superfamily/Ribonuclease H"/>
    <property type="match status" value="1"/>
</dbReference>
<dbReference type="GO" id="GO:0006310">
    <property type="term" value="P:DNA recombination"/>
    <property type="evidence" value="ECO:0007669"/>
    <property type="project" value="UniProtKB-UniRule"/>
</dbReference>
<dbReference type="Proteomes" id="UP000286862">
    <property type="component" value="Unassembled WGS sequence"/>
</dbReference>
<dbReference type="PROSITE" id="PS01321">
    <property type="entry name" value="RUVC"/>
    <property type="match status" value="1"/>
</dbReference>
<organism evidence="15 16">
    <name type="scientific">Candidatus Electrothrix marina</name>
    <dbReference type="NCBI Taxonomy" id="1859130"/>
    <lineage>
        <taxon>Bacteria</taxon>
        <taxon>Pseudomonadati</taxon>
        <taxon>Thermodesulfobacteriota</taxon>
        <taxon>Desulfobulbia</taxon>
        <taxon>Desulfobulbales</taxon>
        <taxon>Desulfobulbaceae</taxon>
        <taxon>Candidatus Electrothrix</taxon>
    </lineage>
</organism>
<evidence type="ECO:0000313" key="15">
    <source>
        <dbReference type="EMBL" id="RWX48841.1"/>
    </source>
</evidence>
<keyword evidence="3 13" id="KW-0540">Nuclease</keyword>
<evidence type="ECO:0000256" key="13">
    <source>
        <dbReference type="HAMAP-Rule" id="MF_00034"/>
    </source>
</evidence>
<dbReference type="EMBL" id="MTKQ01000051">
    <property type="protein sequence ID" value="RWX48841.1"/>
    <property type="molecule type" value="Genomic_DNA"/>
</dbReference>
<dbReference type="GO" id="GO:0005737">
    <property type="term" value="C:cytoplasm"/>
    <property type="evidence" value="ECO:0007669"/>
    <property type="project" value="UniProtKB-SubCell"/>
</dbReference>
<keyword evidence="11 13" id="KW-0234">DNA repair</keyword>
<dbReference type="CDD" id="cd16962">
    <property type="entry name" value="RuvC"/>
    <property type="match status" value="1"/>
</dbReference>
<dbReference type="NCBIfam" id="TIGR00228">
    <property type="entry name" value="ruvC"/>
    <property type="match status" value="1"/>
</dbReference>
<proteinExistence type="inferred from homology"/>
<evidence type="ECO:0000256" key="7">
    <source>
        <dbReference type="ARBA" id="ARBA00022801"/>
    </source>
</evidence>
<keyword evidence="5 13" id="KW-0255">Endonuclease</keyword>
<reference evidence="15 16" key="1">
    <citation type="submission" date="2017-01" db="EMBL/GenBank/DDBJ databases">
        <title>The cable genome- insights into the physiology and evolution of filamentous bacteria capable of sulfide oxidation via long distance electron transfer.</title>
        <authorList>
            <person name="Schreiber L."/>
            <person name="Bjerg J.T."/>
            <person name="Boggild A."/>
            <person name="Van De Vossenberg J."/>
            <person name="Meysman F."/>
            <person name="Nielsen L.P."/>
            <person name="Schramm A."/>
            <person name="Kjeldsen K.U."/>
        </authorList>
    </citation>
    <scope>NUCLEOTIDE SEQUENCE [LARGE SCALE GENOMIC DNA]</scope>
    <source>
        <strain evidence="15">A2</strain>
    </source>
</reference>
<dbReference type="PANTHER" id="PTHR30194:SF3">
    <property type="entry name" value="CROSSOVER JUNCTION ENDODEOXYRIBONUCLEASE RUVC"/>
    <property type="match status" value="1"/>
</dbReference>
<evidence type="ECO:0000256" key="1">
    <source>
        <dbReference type="ARBA" id="ARBA00009518"/>
    </source>
</evidence>
<accession>A0A3S3SS73</accession>
<dbReference type="InterPro" id="IPR002176">
    <property type="entry name" value="X-over_junc_endoDNase_RuvC"/>
</dbReference>
<dbReference type="InterPro" id="IPR020563">
    <property type="entry name" value="X-over_junc_endoDNase_Mg_BS"/>
</dbReference>
<dbReference type="AlphaFoldDB" id="A0A3S3SS73"/>
<gene>
    <name evidence="13" type="primary">ruvC</name>
    <name evidence="15" type="ORF">VT99_10517</name>
</gene>
<dbReference type="GO" id="GO:0003677">
    <property type="term" value="F:DNA binding"/>
    <property type="evidence" value="ECO:0007669"/>
    <property type="project" value="UniProtKB-KW"/>
</dbReference>
<dbReference type="PANTHER" id="PTHR30194">
    <property type="entry name" value="CROSSOVER JUNCTION ENDODEOXYRIBONUCLEASE RUVC"/>
    <property type="match status" value="1"/>
</dbReference>